<dbReference type="InterPro" id="IPR001584">
    <property type="entry name" value="Integrase_cat-core"/>
</dbReference>
<dbReference type="SUPFAM" id="SSF53098">
    <property type="entry name" value="Ribonuclease H-like"/>
    <property type="match status" value="1"/>
</dbReference>
<dbReference type="InterPro" id="IPR036397">
    <property type="entry name" value="RNaseH_sf"/>
</dbReference>
<dbReference type="EMBL" id="NVUU01000052">
    <property type="protein sequence ID" value="PCI93788.1"/>
    <property type="molecule type" value="Genomic_DNA"/>
</dbReference>
<comment type="caution">
    <text evidence="2">The sequence shown here is derived from an EMBL/GenBank/DDBJ whole genome shotgun (WGS) entry which is preliminary data.</text>
</comment>
<proteinExistence type="predicted"/>
<evidence type="ECO:0000313" key="3">
    <source>
        <dbReference type="Proteomes" id="UP000217838"/>
    </source>
</evidence>
<accession>A0A2A4YG07</accession>
<reference evidence="3" key="1">
    <citation type="submission" date="2017-08" db="EMBL/GenBank/DDBJ databases">
        <title>A dynamic microbial community with high functional redundancy inhabits the cold, oxic subseafloor aquifer.</title>
        <authorList>
            <person name="Tully B.J."/>
            <person name="Wheat C.G."/>
            <person name="Glazer B.T."/>
            <person name="Huber J.A."/>
        </authorList>
    </citation>
    <scope>NUCLEOTIDE SEQUENCE [LARGE SCALE GENOMIC DNA]</scope>
</reference>
<dbReference type="InterPro" id="IPR012337">
    <property type="entry name" value="RNaseH-like_sf"/>
</dbReference>
<sequence length="165" mass="19166">MLAKVIIQTDNGSEFGGDKRRKVDYGITSTTQEKYKAEHRYIPPECCNANANVESVHATIEQEFFDLETFNEHQDFMLKTQAYQYFYSMVRSNFSKKGKTSSQILFEDRKEIDPEFLFCPVIDLDAKFREKFGLEKTSKGGQHVPKCPRRTEIPPFSTRLKVSFP</sequence>
<name>A0A2A4YG07_UNCAE</name>
<dbReference type="GO" id="GO:0015074">
    <property type="term" value="P:DNA integration"/>
    <property type="evidence" value="ECO:0007669"/>
    <property type="project" value="InterPro"/>
</dbReference>
<dbReference type="Gene3D" id="3.30.420.10">
    <property type="entry name" value="Ribonuclease H-like superfamily/Ribonuclease H"/>
    <property type="match status" value="1"/>
</dbReference>
<dbReference type="Proteomes" id="UP000217838">
    <property type="component" value="Unassembled WGS sequence"/>
</dbReference>
<feature type="domain" description="Integrase catalytic" evidence="1">
    <location>
        <begin position="1"/>
        <end position="109"/>
    </location>
</feature>
<evidence type="ECO:0000313" key="2">
    <source>
        <dbReference type="EMBL" id="PCI93788.1"/>
    </source>
</evidence>
<dbReference type="GO" id="GO:0003676">
    <property type="term" value="F:nucleic acid binding"/>
    <property type="evidence" value="ECO:0007669"/>
    <property type="project" value="InterPro"/>
</dbReference>
<evidence type="ECO:0000259" key="1">
    <source>
        <dbReference type="PROSITE" id="PS50994"/>
    </source>
</evidence>
<dbReference type="AlphaFoldDB" id="A0A2A4YG07"/>
<gene>
    <name evidence="2" type="ORF">COB11_04765</name>
</gene>
<dbReference type="PROSITE" id="PS50994">
    <property type="entry name" value="INTEGRASE"/>
    <property type="match status" value="1"/>
</dbReference>
<protein>
    <recommendedName>
        <fullName evidence="1">Integrase catalytic domain-containing protein</fullName>
    </recommendedName>
</protein>
<organism evidence="2 3">
    <name type="scientific">Aerophobetes bacterium</name>
    <dbReference type="NCBI Taxonomy" id="2030807"/>
    <lineage>
        <taxon>Bacteria</taxon>
        <taxon>Candidatus Aerophobota</taxon>
    </lineage>
</organism>